<dbReference type="GO" id="GO:0006508">
    <property type="term" value="P:proteolysis"/>
    <property type="evidence" value="ECO:0007669"/>
    <property type="project" value="UniProtKB-KW"/>
</dbReference>
<evidence type="ECO:0000256" key="1">
    <source>
        <dbReference type="SAM" id="Phobius"/>
    </source>
</evidence>
<reference evidence="3 4" key="1">
    <citation type="submission" date="2008-07" db="EMBL/GenBank/DDBJ databases">
        <authorList>
            <person name="Tandeau de Marsac N."/>
            <person name="Ferriera S."/>
            <person name="Johnson J."/>
            <person name="Kravitz S."/>
            <person name="Beeson K."/>
            <person name="Sutton G."/>
            <person name="Rogers Y.-H."/>
            <person name="Friedman R."/>
            <person name="Frazier M."/>
            <person name="Venter J.C."/>
        </authorList>
    </citation>
    <scope>NUCLEOTIDE SEQUENCE [LARGE SCALE GENOMIC DNA]</scope>
    <source>
        <strain evidence="3 4">PCC 7420</strain>
    </source>
</reference>
<evidence type="ECO:0000313" key="3">
    <source>
        <dbReference type="EMBL" id="EDX78126.1"/>
    </source>
</evidence>
<dbReference type="GO" id="GO:0080120">
    <property type="term" value="P:CAAX-box protein maturation"/>
    <property type="evidence" value="ECO:0007669"/>
    <property type="project" value="UniProtKB-ARBA"/>
</dbReference>
<dbReference type="HOGENOM" id="CLU_043242_0_0_3"/>
<dbReference type="RefSeq" id="WP_006098562.1">
    <property type="nucleotide sequence ID" value="NZ_DS989842.1"/>
</dbReference>
<keyword evidence="1" id="KW-0472">Membrane</keyword>
<proteinExistence type="predicted"/>
<dbReference type="eggNOG" id="COG1266">
    <property type="taxonomic scope" value="Bacteria"/>
</dbReference>
<dbReference type="Pfam" id="PF02517">
    <property type="entry name" value="Rce1-like"/>
    <property type="match status" value="1"/>
</dbReference>
<dbReference type="AlphaFoldDB" id="B4VIH8"/>
<feature type="domain" description="CAAX prenyl protease 2/Lysostaphin resistance protein A-like" evidence="2">
    <location>
        <begin position="447"/>
        <end position="533"/>
    </location>
</feature>
<dbReference type="PANTHER" id="PTHR43592">
    <property type="entry name" value="CAAX AMINO TERMINAL PROTEASE"/>
    <property type="match status" value="1"/>
</dbReference>
<dbReference type="Proteomes" id="UP000003835">
    <property type="component" value="Unassembled WGS sequence"/>
</dbReference>
<evidence type="ECO:0000313" key="4">
    <source>
        <dbReference type="Proteomes" id="UP000003835"/>
    </source>
</evidence>
<protein>
    <submittedName>
        <fullName evidence="3">CAAX amino terminal protease family</fullName>
    </submittedName>
</protein>
<feature type="transmembrane region" description="Helical" evidence="1">
    <location>
        <begin position="482"/>
        <end position="515"/>
    </location>
</feature>
<dbReference type="EMBL" id="DS989842">
    <property type="protein sequence ID" value="EDX78126.1"/>
    <property type="molecule type" value="Genomic_DNA"/>
</dbReference>
<keyword evidence="3" id="KW-0378">Hydrolase</keyword>
<feature type="transmembrane region" description="Helical" evidence="1">
    <location>
        <begin position="316"/>
        <end position="338"/>
    </location>
</feature>
<keyword evidence="1" id="KW-0812">Transmembrane</keyword>
<name>B4VIH8_9CYAN</name>
<evidence type="ECO:0000259" key="2">
    <source>
        <dbReference type="Pfam" id="PF02517"/>
    </source>
</evidence>
<feature type="transmembrane region" description="Helical" evidence="1">
    <location>
        <begin position="399"/>
        <end position="421"/>
    </location>
</feature>
<sequence length="547" mass="60223">MNTGLVLKRLILAVLTVAVLLQVSLSLVESWGQPQIQSRLELYQTNLLLHAAEGQSLATEGEEDLTAARNALLGNNPFKNAQEQYEQVLETAQTTQSKIIAKLGQLSSNPDVTTSIGDELAKPQMQIAPIDEAPMTSQQRKQLQKSFSQTEQLIDELNVRLGLLQAQQGRTEMAIQTWNELIEQETVESTAPATTPSAKTAAILAGLWSDSPRILPDAESKIQQNLDSWFQYRALFQLYQLQQRQDALVSLQAQEKERAKQALVKLTLISAIPGIGGLVGVGLLLFLLGQWLLQGERSLLATNSTIRWDTPWDGEMIWQVLILGFFFIGQILLPLFILPLVLSLFNLNPASFTVRMQAFYVLMTYIVLAAGGLGVLYLSIKDFLPLPEDWFRIKFRKKGIIFGLGGYLVALPLVILVSLLNQKLWQGQGGSNPILSLVLEGQDTVAIVIFFSTACIAAPLFEEFMFRGFLLPSLTRYMPVWGAIVTSSLVFAIAHLSLSEVLPLATLGIVLGIVYTRSRNLLAPMIVHSLWNSGTLLSLVILGSGGS</sequence>
<keyword evidence="4" id="KW-1185">Reference proteome</keyword>
<gene>
    <name evidence="3" type="ORF">MC7420_7864</name>
</gene>
<dbReference type="InterPro" id="IPR003675">
    <property type="entry name" value="Rce1/LyrA-like_dom"/>
</dbReference>
<dbReference type="GO" id="GO:0004175">
    <property type="term" value="F:endopeptidase activity"/>
    <property type="evidence" value="ECO:0007669"/>
    <property type="project" value="UniProtKB-ARBA"/>
</dbReference>
<dbReference type="STRING" id="118168.MC7420_7864"/>
<accession>B4VIH8</accession>
<dbReference type="OrthoDB" id="9782250at2"/>
<keyword evidence="1" id="KW-1133">Transmembrane helix</keyword>
<feature type="transmembrane region" description="Helical" evidence="1">
    <location>
        <begin position="441"/>
        <end position="461"/>
    </location>
</feature>
<feature type="transmembrane region" description="Helical" evidence="1">
    <location>
        <begin position="266"/>
        <end position="288"/>
    </location>
</feature>
<dbReference type="PANTHER" id="PTHR43592:SF15">
    <property type="entry name" value="CAAX AMINO TERMINAL PROTEASE FAMILY PROTEIN"/>
    <property type="match status" value="1"/>
</dbReference>
<keyword evidence="3" id="KW-0645">Protease</keyword>
<feature type="transmembrane region" description="Helical" evidence="1">
    <location>
        <begin position="521"/>
        <end position="542"/>
    </location>
</feature>
<feature type="transmembrane region" description="Helical" evidence="1">
    <location>
        <begin position="358"/>
        <end position="378"/>
    </location>
</feature>
<organism evidence="3 4">
    <name type="scientific">Coleofasciculus chthonoplastes PCC 7420</name>
    <dbReference type="NCBI Taxonomy" id="118168"/>
    <lineage>
        <taxon>Bacteria</taxon>
        <taxon>Bacillati</taxon>
        <taxon>Cyanobacteriota</taxon>
        <taxon>Cyanophyceae</taxon>
        <taxon>Coleofasciculales</taxon>
        <taxon>Coleofasciculaceae</taxon>
        <taxon>Coleofasciculus</taxon>
    </lineage>
</organism>